<dbReference type="HOGENOM" id="CLU_910336_0_0_1"/>
<keyword evidence="3" id="KW-1185">Reference proteome</keyword>
<dbReference type="PaxDb" id="4113-PGSC0003DMT400057336"/>
<keyword evidence="1" id="KW-0472">Membrane</keyword>
<dbReference type="Proteomes" id="UP000011115">
    <property type="component" value="Unassembled WGS sequence"/>
</dbReference>
<name>M1C0V9_SOLTU</name>
<organism evidence="2 3">
    <name type="scientific">Solanum tuberosum</name>
    <name type="common">Potato</name>
    <dbReference type="NCBI Taxonomy" id="4113"/>
    <lineage>
        <taxon>Eukaryota</taxon>
        <taxon>Viridiplantae</taxon>
        <taxon>Streptophyta</taxon>
        <taxon>Embryophyta</taxon>
        <taxon>Tracheophyta</taxon>
        <taxon>Spermatophyta</taxon>
        <taxon>Magnoliopsida</taxon>
        <taxon>eudicotyledons</taxon>
        <taxon>Gunneridae</taxon>
        <taxon>Pentapetalae</taxon>
        <taxon>asterids</taxon>
        <taxon>lamiids</taxon>
        <taxon>Solanales</taxon>
        <taxon>Solanaceae</taxon>
        <taxon>Solanoideae</taxon>
        <taxon>Solaneae</taxon>
        <taxon>Solanum</taxon>
    </lineage>
</organism>
<reference evidence="3" key="1">
    <citation type="journal article" date="2011" name="Nature">
        <title>Genome sequence and analysis of the tuber crop potato.</title>
        <authorList>
            <consortium name="The Potato Genome Sequencing Consortium"/>
        </authorList>
    </citation>
    <scope>NUCLEOTIDE SEQUENCE [LARGE SCALE GENOMIC DNA]</scope>
    <source>
        <strain evidence="3">cv. DM1-3 516 R44</strain>
    </source>
</reference>
<accession>M1C0V9</accession>
<dbReference type="Gramene" id="PGSC0003DMT400057336">
    <property type="protein sequence ID" value="PGSC0003DMT400057336"/>
    <property type="gene ID" value="PGSC0003DMG400022266"/>
</dbReference>
<reference evidence="2" key="2">
    <citation type="submission" date="2015-06" db="UniProtKB">
        <authorList>
            <consortium name="EnsemblPlants"/>
        </authorList>
    </citation>
    <scope>IDENTIFICATION</scope>
    <source>
        <strain evidence="2">DM1-3 516 R44</strain>
    </source>
</reference>
<evidence type="ECO:0000313" key="2">
    <source>
        <dbReference type="EnsemblPlants" id="PGSC0003DMT400057336"/>
    </source>
</evidence>
<proteinExistence type="predicted"/>
<keyword evidence="1" id="KW-1133">Transmembrane helix</keyword>
<evidence type="ECO:0000313" key="3">
    <source>
        <dbReference type="Proteomes" id="UP000011115"/>
    </source>
</evidence>
<dbReference type="EnsemblPlants" id="PGSC0003DMT400057336">
    <property type="protein sequence ID" value="PGSC0003DMT400057336"/>
    <property type="gene ID" value="PGSC0003DMG400022266"/>
</dbReference>
<sequence length="306" mass="33005">MGVFNRVALGLKSVLSNHTAFGVNRVTALGLKSVVSNHTAFGVNRVIAITTKSALSNHIGVNPKSITMAQRYLREISMANTNQTGLNSKSISMAQRYRHEISMANSGGCIHPKSISMAMAKAGGYIGGRGYITMAQSKGGGCCRCCIELRYVIFFMLGKSVLSNHSVVNPKSITMAQRYLHGLKSVVSNHRAFGVNCVIAKTGKSVLSNHIVVNPKSITMAQRYRHEISMAKLGGCIHRKSITMAMAKAGGCIGGRGYITMAGGCRCCSGLSNFILFMLGIHIIGDLIAIKRMHARTQELKLLRKK</sequence>
<evidence type="ECO:0000256" key="1">
    <source>
        <dbReference type="SAM" id="Phobius"/>
    </source>
</evidence>
<dbReference type="AlphaFoldDB" id="M1C0V9"/>
<dbReference type="InParanoid" id="M1C0V9"/>
<protein>
    <submittedName>
        <fullName evidence="2">Uncharacterized protein</fullName>
    </submittedName>
</protein>
<keyword evidence="1" id="KW-0812">Transmembrane</keyword>
<feature type="transmembrane region" description="Helical" evidence="1">
    <location>
        <begin position="271"/>
        <end position="290"/>
    </location>
</feature>